<reference evidence="2 3" key="1">
    <citation type="submission" date="2020-06" db="EMBL/GenBank/DDBJ databases">
        <title>NJ-3-1, isolated from saline soil.</title>
        <authorList>
            <person name="Cui H.L."/>
            <person name="Shi X."/>
        </authorList>
    </citation>
    <scope>NUCLEOTIDE SEQUENCE [LARGE SCALE GENOMIC DNA]</scope>
    <source>
        <strain evidence="2 3">NJ-3-1</strain>
    </source>
</reference>
<evidence type="ECO:0000259" key="1">
    <source>
        <dbReference type="Pfam" id="PF01909"/>
    </source>
</evidence>
<dbReference type="OrthoDB" id="384221at2157"/>
<dbReference type="KEGG" id="halu:HUG12_14370"/>
<name>A0A7D5LBW1_9EURY</name>
<dbReference type="Proteomes" id="UP000509626">
    <property type="component" value="Chromosome"/>
</dbReference>
<accession>A0A7D5LBW1</accession>
<evidence type="ECO:0000313" key="2">
    <source>
        <dbReference type="EMBL" id="QLG62848.1"/>
    </source>
</evidence>
<organism evidence="2 3">
    <name type="scientific">Halorarum salinum</name>
    <dbReference type="NCBI Taxonomy" id="2743089"/>
    <lineage>
        <taxon>Archaea</taxon>
        <taxon>Methanobacteriati</taxon>
        <taxon>Methanobacteriota</taxon>
        <taxon>Stenosarchaea group</taxon>
        <taxon>Halobacteria</taxon>
        <taxon>Halobacteriales</taxon>
        <taxon>Haloferacaceae</taxon>
        <taxon>Halorarum</taxon>
    </lineage>
</organism>
<feature type="domain" description="Polymerase nucleotidyl transferase" evidence="1">
    <location>
        <begin position="54"/>
        <end position="99"/>
    </location>
</feature>
<dbReference type="GO" id="GO:0016779">
    <property type="term" value="F:nucleotidyltransferase activity"/>
    <property type="evidence" value="ECO:0007669"/>
    <property type="project" value="InterPro"/>
</dbReference>
<dbReference type="Pfam" id="PF01909">
    <property type="entry name" value="NTP_transf_2"/>
    <property type="match status" value="1"/>
</dbReference>
<protein>
    <submittedName>
        <fullName evidence="2">Nucleotidyltransferase domain-containing protein</fullName>
    </submittedName>
</protein>
<gene>
    <name evidence="2" type="ORF">HUG12_14370</name>
</gene>
<sequence>MSEESTAAIHRNEVNQIRESKPRLHIDDVDQEHREAVRDAIEDCIRRNFQPLDPDLTVDEVYVYGSFAEGEATETFSDLDLRVILDTDALDEETASVIAKTLKHAVTTEVAGGAPFGYVDPQCYPTWSDAAEGEVVL</sequence>
<keyword evidence="3" id="KW-1185">Reference proteome</keyword>
<dbReference type="RefSeq" id="WP_179269433.1">
    <property type="nucleotide sequence ID" value="NZ_CP058579.1"/>
</dbReference>
<dbReference type="Gene3D" id="3.30.460.10">
    <property type="entry name" value="Beta Polymerase, domain 2"/>
    <property type="match status" value="1"/>
</dbReference>
<keyword evidence="2" id="KW-0808">Transferase</keyword>
<dbReference type="GeneID" id="56038667"/>
<dbReference type="CDD" id="cd05403">
    <property type="entry name" value="NT_KNTase_like"/>
    <property type="match status" value="1"/>
</dbReference>
<dbReference type="EMBL" id="CP058579">
    <property type="protein sequence ID" value="QLG62848.1"/>
    <property type="molecule type" value="Genomic_DNA"/>
</dbReference>
<dbReference type="AlphaFoldDB" id="A0A7D5LBW1"/>
<proteinExistence type="predicted"/>
<dbReference type="InterPro" id="IPR043519">
    <property type="entry name" value="NT_sf"/>
</dbReference>
<dbReference type="InterPro" id="IPR002934">
    <property type="entry name" value="Polymerase_NTP_transf_dom"/>
</dbReference>
<dbReference type="SUPFAM" id="SSF81301">
    <property type="entry name" value="Nucleotidyltransferase"/>
    <property type="match status" value="1"/>
</dbReference>
<evidence type="ECO:0000313" key="3">
    <source>
        <dbReference type="Proteomes" id="UP000509626"/>
    </source>
</evidence>